<reference evidence="3 4" key="1">
    <citation type="submission" date="2024-05" db="EMBL/GenBank/DDBJ databases">
        <title>Neorhizobium sp. Rsf11, a plant growth promoting and heavy metal resistant PAH-degrader.</title>
        <authorList>
            <person name="Golubev S.N."/>
            <person name="Muratova A.Y."/>
            <person name="Markelova M.I."/>
        </authorList>
    </citation>
    <scope>NUCLEOTIDE SEQUENCE [LARGE SCALE GENOMIC DNA]</scope>
    <source>
        <strain evidence="3 4">Rsf11</strain>
    </source>
</reference>
<feature type="chain" id="PRO_5045846195" evidence="2">
    <location>
        <begin position="25"/>
        <end position="322"/>
    </location>
</feature>
<accession>A0ABV0M384</accession>
<dbReference type="RefSeq" id="WP_037156246.1">
    <property type="nucleotide sequence ID" value="NZ_JBEAAL010000010.1"/>
</dbReference>
<dbReference type="PANTHER" id="PTHR33376">
    <property type="match status" value="1"/>
</dbReference>
<keyword evidence="1 2" id="KW-0732">Signal</keyword>
<feature type="signal peptide" evidence="2">
    <location>
        <begin position="1"/>
        <end position="24"/>
    </location>
</feature>
<dbReference type="Gene3D" id="3.40.190.170">
    <property type="entry name" value="Bacterial extracellular solute-binding protein, family 7"/>
    <property type="match status" value="1"/>
</dbReference>
<protein>
    <submittedName>
        <fullName evidence="3">TRAP transporter substrate-binding protein DctP</fullName>
    </submittedName>
</protein>
<dbReference type="Pfam" id="PF03480">
    <property type="entry name" value="DctP"/>
    <property type="match status" value="1"/>
</dbReference>
<dbReference type="InterPro" id="IPR038404">
    <property type="entry name" value="TRAP_DctP_sf"/>
</dbReference>
<gene>
    <name evidence="3" type="primary">dctP</name>
    <name evidence="3" type="ORF">ABK249_15515</name>
</gene>
<dbReference type="Proteomes" id="UP001496627">
    <property type="component" value="Unassembled WGS sequence"/>
</dbReference>
<organism evidence="3 4">
    <name type="scientific">Neorhizobium phenanthreniclasticum</name>
    <dbReference type="NCBI Taxonomy" id="3157917"/>
    <lineage>
        <taxon>Bacteria</taxon>
        <taxon>Pseudomonadati</taxon>
        <taxon>Pseudomonadota</taxon>
        <taxon>Alphaproteobacteria</taxon>
        <taxon>Hyphomicrobiales</taxon>
        <taxon>Rhizobiaceae</taxon>
        <taxon>Rhizobium/Agrobacterium group</taxon>
        <taxon>Neorhizobium</taxon>
    </lineage>
</organism>
<keyword evidence="4" id="KW-1185">Reference proteome</keyword>
<evidence type="ECO:0000256" key="1">
    <source>
        <dbReference type="ARBA" id="ARBA00022729"/>
    </source>
</evidence>
<comment type="caution">
    <text evidence="3">The sequence shown here is derived from an EMBL/GenBank/DDBJ whole genome shotgun (WGS) entry which is preliminary data.</text>
</comment>
<evidence type="ECO:0000256" key="2">
    <source>
        <dbReference type="SAM" id="SignalP"/>
    </source>
</evidence>
<dbReference type="NCBIfam" id="NF037995">
    <property type="entry name" value="TRAP_S1"/>
    <property type="match status" value="1"/>
</dbReference>
<dbReference type="EMBL" id="JBEAAL010000010">
    <property type="protein sequence ID" value="MEQ1406337.1"/>
    <property type="molecule type" value="Genomic_DNA"/>
</dbReference>
<proteinExistence type="predicted"/>
<dbReference type="InterPro" id="IPR018389">
    <property type="entry name" value="DctP_fam"/>
</dbReference>
<evidence type="ECO:0000313" key="3">
    <source>
        <dbReference type="EMBL" id="MEQ1406337.1"/>
    </source>
</evidence>
<sequence length="322" mass="35280">MRKRALSALFAMMATLSAAVPAAADEVVLRAISAFQKGTTFFTPFDAFVKSVNENGKGKVRINLVGGPDAMPPFEVGNALRGGVIDLANTTAVYHANLVPEGLAMTLTDLSMADLRSNGGYALLDEIHMKKANIHWLGRLVQNMNYHIYMSKYPDNLEFKGLKIRSAPTYKAFFDGLGIAPMQTAAGEVFTALERGTIDGYAWPSVGVFDLGWQEKTAARIDPGFYQVETGIYISGNTWKKLTAEQRAVLEEEMLKAEAASAAYRDMAKEEFKRQEKAGIRTFALDETKAKAFTDMAQEEGWKPVVAASPVEGAKLRELFAK</sequence>
<name>A0ABV0M384_9HYPH</name>
<evidence type="ECO:0000313" key="4">
    <source>
        <dbReference type="Proteomes" id="UP001496627"/>
    </source>
</evidence>
<dbReference type="PANTHER" id="PTHR33376:SF5">
    <property type="entry name" value="EXTRACYTOPLASMIC SOLUTE RECEPTOR PROTEIN"/>
    <property type="match status" value="1"/>
</dbReference>